<dbReference type="EMBL" id="JACJJC010000372">
    <property type="protein sequence ID" value="MBM6705347.1"/>
    <property type="molecule type" value="Genomic_DNA"/>
</dbReference>
<evidence type="ECO:0000313" key="2">
    <source>
        <dbReference type="Proteomes" id="UP000715095"/>
    </source>
</evidence>
<feature type="non-terminal residue" evidence="1">
    <location>
        <position position="56"/>
    </location>
</feature>
<sequence length="56" mass="6386">MSSKKTNLKSLKSEKLCVVIVDFRQWSGTTVLRETDFHLGEEGRLPPKEVIKQLGQ</sequence>
<reference evidence="1 2" key="1">
    <citation type="journal article" date="2021" name="Sci. Rep.">
        <title>The distribution of antibiotic resistance genes in chicken gut microbiota commensals.</title>
        <authorList>
            <person name="Juricova H."/>
            <person name="Matiasovicova J."/>
            <person name="Kubasova T."/>
            <person name="Cejkova D."/>
            <person name="Rychlik I."/>
        </authorList>
    </citation>
    <scope>NUCLEOTIDE SEQUENCE [LARGE SCALE GENOMIC DNA]</scope>
    <source>
        <strain evidence="1 2">An829</strain>
    </source>
</reference>
<keyword evidence="2" id="KW-1185">Reference proteome</keyword>
<gene>
    <name evidence="1" type="ORF">H6A60_12825</name>
</gene>
<dbReference type="Proteomes" id="UP000715095">
    <property type="component" value="Unassembled WGS sequence"/>
</dbReference>
<comment type="caution">
    <text evidence="1">The sequence shown here is derived from an EMBL/GenBank/DDBJ whole genome shotgun (WGS) entry which is preliminary data.</text>
</comment>
<proteinExistence type="predicted"/>
<name>A0ABS2DVG6_9BURK</name>
<accession>A0ABS2DVG6</accession>
<protein>
    <submittedName>
        <fullName evidence="1">Uncharacterized protein</fullName>
    </submittedName>
</protein>
<evidence type="ECO:0000313" key="1">
    <source>
        <dbReference type="EMBL" id="MBM6705347.1"/>
    </source>
</evidence>
<organism evidence="1 2">
    <name type="scientific">Sutterella massiliensis</name>
    <dbReference type="NCBI Taxonomy" id="1816689"/>
    <lineage>
        <taxon>Bacteria</taxon>
        <taxon>Pseudomonadati</taxon>
        <taxon>Pseudomonadota</taxon>
        <taxon>Betaproteobacteria</taxon>
        <taxon>Burkholderiales</taxon>
        <taxon>Sutterellaceae</taxon>
        <taxon>Sutterella</taxon>
    </lineage>
</organism>